<dbReference type="PROSITE" id="PS50940">
    <property type="entry name" value="CHIT_BIND_II"/>
    <property type="match status" value="1"/>
</dbReference>
<evidence type="ECO:0000256" key="1">
    <source>
        <dbReference type="SAM" id="SignalP"/>
    </source>
</evidence>
<name>A0A1W0WGH5_HYPEX</name>
<dbReference type="InterPro" id="IPR002557">
    <property type="entry name" value="Chitin-bd_dom"/>
</dbReference>
<dbReference type="Pfam" id="PF01607">
    <property type="entry name" value="CBM_14"/>
    <property type="match status" value="1"/>
</dbReference>
<accession>A0A1W0WGH5</accession>
<dbReference type="Proteomes" id="UP000192578">
    <property type="component" value="Unassembled WGS sequence"/>
</dbReference>
<dbReference type="OrthoDB" id="6428908at2759"/>
<evidence type="ECO:0000313" key="3">
    <source>
        <dbReference type="EMBL" id="OQV14300.1"/>
    </source>
</evidence>
<dbReference type="InterPro" id="IPR036508">
    <property type="entry name" value="Chitin-bd_dom_sf"/>
</dbReference>
<dbReference type="SUPFAM" id="SSF57625">
    <property type="entry name" value="Invertebrate chitin-binding proteins"/>
    <property type="match status" value="1"/>
</dbReference>
<keyword evidence="4" id="KW-1185">Reference proteome</keyword>
<feature type="domain" description="Chitin-binding type-2" evidence="2">
    <location>
        <begin position="120"/>
        <end position="179"/>
    </location>
</feature>
<evidence type="ECO:0000313" key="4">
    <source>
        <dbReference type="Proteomes" id="UP000192578"/>
    </source>
</evidence>
<reference evidence="4" key="1">
    <citation type="submission" date="2017-01" db="EMBL/GenBank/DDBJ databases">
        <title>Comparative genomics of anhydrobiosis in the tardigrade Hypsibius dujardini.</title>
        <authorList>
            <person name="Yoshida Y."/>
            <person name="Koutsovoulos G."/>
            <person name="Laetsch D."/>
            <person name="Stevens L."/>
            <person name="Kumar S."/>
            <person name="Horikawa D."/>
            <person name="Ishino K."/>
            <person name="Komine S."/>
            <person name="Tomita M."/>
            <person name="Blaxter M."/>
            <person name="Arakawa K."/>
        </authorList>
    </citation>
    <scope>NUCLEOTIDE SEQUENCE [LARGE SCALE GENOMIC DNA]</scope>
    <source>
        <strain evidence="4">Z151</strain>
    </source>
</reference>
<gene>
    <name evidence="3" type="ORF">BV898_11535</name>
</gene>
<dbReference type="EMBL" id="MTYJ01000107">
    <property type="protein sequence ID" value="OQV14300.1"/>
    <property type="molecule type" value="Genomic_DNA"/>
</dbReference>
<organism evidence="3 4">
    <name type="scientific">Hypsibius exemplaris</name>
    <name type="common">Freshwater tardigrade</name>
    <dbReference type="NCBI Taxonomy" id="2072580"/>
    <lineage>
        <taxon>Eukaryota</taxon>
        <taxon>Metazoa</taxon>
        <taxon>Ecdysozoa</taxon>
        <taxon>Tardigrada</taxon>
        <taxon>Eutardigrada</taxon>
        <taxon>Parachela</taxon>
        <taxon>Hypsibioidea</taxon>
        <taxon>Hypsibiidae</taxon>
        <taxon>Hypsibius</taxon>
    </lineage>
</organism>
<dbReference type="PANTHER" id="PTHR22933:SF43">
    <property type="entry name" value="LP10131P"/>
    <property type="match status" value="1"/>
</dbReference>
<comment type="caution">
    <text evidence="3">The sequence shown here is derived from an EMBL/GenBank/DDBJ whole genome shotgun (WGS) entry which is preliminary data.</text>
</comment>
<evidence type="ECO:0000259" key="2">
    <source>
        <dbReference type="PROSITE" id="PS50940"/>
    </source>
</evidence>
<feature type="chain" id="PRO_5010737125" description="Chitin-binding type-2 domain-containing protein" evidence="1">
    <location>
        <begin position="18"/>
        <end position="265"/>
    </location>
</feature>
<dbReference type="GO" id="GO:0008061">
    <property type="term" value="F:chitin binding"/>
    <property type="evidence" value="ECO:0007669"/>
    <property type="project" value="InterPro"/>
</dbReference>
<dbReference type="AlphaFoldDB" id="A0A1W0WGH5"/>
<dbReference type="InterPro" id="IPR052976">
    <property type="entry name" value="Scoloptoxin-like"/>
</dbReference>
<proteinExistence type="predicted"/>
<protein>
    <recommendedName>
        <fullName evidence="2">Chitin-binding type-2 domain-containing protein</fullName>
    </recommendedName>
</protein>
<dbReference type="GO" id="GO:0005576">
    <property type="term" value="C:extracellular region"/>
    <property type="evidence" value="ECO:0007669"/>
    <property type="project" value="InterPro"/>
</dbReference>
<dbReference type="PANTHER" id="PTHR22933">
    <property type="entry name" value="FI18007P1-RELATED"/>
    <property type="match status" value="1"/>
</dbReference>
<keyword evidence="1" id="KW-0732">Signal</keyword>
<dbReference type="Gene3D" id="2.170.140.10">
    <property type="entry name" value="Chitin binding domain"/>
    <property type="match status" value="1"/>
</dbReference>
<sequence length="265" mass="28980">MAFLRFSFVYLIAGAFAIVKASTEPENKISVSGSAFSSSSSADEDPPSKSLPIDSKAAVEFAILSKAVLVKTPVSGVPGVGQYLNYLSGGPSVVAAKLAKRPFVPGVTYPILAKTTDVSSFSCWDVQLSGYYADIDNRCQIFRYCDVNGRETSFLCPNTTVFNQVLLVCDHWYNVICERSVNVAEWANSHMIGPIPIQRPPSQPCHPVINCLIDPCDKRFARCPRYPNAHCYSHCCKAYWFERNLVEVTGHCDIPVHVSGAPSDG</sequence>
<feature type="signal peptide" evidence="1">
    <location>
        <begin position="1"/>
        <end position="17"/>
    </location>
</feature>